<dbReference type="SUPFAM" id="SSF54637">
    <property type="entry name" value="Thioesterase/thiol ester dehydrase-isomerase"/>
    <property type="match status" value="1"/>
</dbReference>
<feature type="domain" description="MaoC-like" evidence="1">
    <location>
        <begin position="192"/>
        <end position="266"/>
    </location>
</feature>
<dbReference type="Pfam" id="PF01575">
    <property type="entry name" value="MaoC_dehydratas"/>
    <property type="match status" value="1"/>
</dbReference>
<dbReference type="Proteomes" id="UP001251857">
    <property type="component" value="Unassembled WGS sequence"/>
</dbReference>
<reference evidence="2 3" key="1">
    <citation type="submission" date="2023-09" db="EMBL/GenBank/DDBJ databases">
        <authorList>
            <person name="Rey-Velasco X."/>
        </authorList>
    </citation>
    <scope>NUCLEOTIDE SEQUENCE [LARGE SCALE GENOMIC DNA]</scope>
    <source>
        <strain evidence="2 3">W335</strain>
    </source>
</reference>
<accession>A0ABU3BZ67</accession>
<dbReference type="EMBL" id="JAVRIB010000005">
    <property type="protein sequence ID" value="MDT0634601.1"/>
    <property type="molecule type" value="Genomic_DNA"/>
</dbReference>
<dbReference type="Gene3D" id="3.10.129.10">
    <property type="entry name" value="Hotdog Thioesterase"/>
    <property type="match status" value="1"/>
</dbReference>
<evidence type="ECO:0000313" key="2">
    <source>
        <dbReference type="EMBL" id="MDT0634601.1"/>
    </source>
</evidence>
<dbReference type="InterPro" id="IPR002539">
    <property type="entry name" value="MaoC-like_dom"/>
</dbReference>
<dbReference type="CDD" id="cd03441">
    <property type="entry name" value="R_hydratase_like"/>
    <property type="match status" value="1"/>
</dbReference>
<sequence length="302" mass="32592">MSVTVPWTFVRHQAPNIVGMFGAGLRSALPRLGGGQVDTPSAPVTRRMGPFPSALIEAYAAWAGAPPDRYNGVLPPHFFSYWGLGLVSELTGRAPYNLLAAVNQGCRIETRVLMPADEPIQVRGRLTDVSDDGRRIRIASQLEAGTRSTPRAQEIEVVAAVPRRQPGPRRADRPSDPEPAFDTVGHWSAEASDGLNFALLTGDFNPLHTLTPVGRRTRYRSCILHGFGILARTYETIRNAGIDVAVFEARYVKPVPLPSADLAVQVASEPEADGRRAIRLIGVDGKLHLAGHLNETLTGASA</sequence>
<name>A0ABU3BZ67_9GAMM</name>
<evidence type="ECO:0000313" key="3">
    <source>
        <dbReference type="Proteomes" id="UP001251857"/>
    </source>
</evidence>
<dbReference type="PANTHER" id="PTHR43841:SF1">
    <property type="entry name" value="3-HYDROXYACYL-THIOESTER DEHYDRATASE X"/>
    <property type="match status" value="1"/>
</dbReference>
<proteinExistence type="predicted"/>
<dbReference type="RefSeq" id="WP_311652393.1">
    <property type="nucleotide sequence ID" value="NZ_JAVRIB010000005.1"/>
</dbReference>
<dbReference type="InterPro" id="IPR029069">
    <property type="entry name" value="HotDog_dom_sf"/>
</dbReference>
<gene>
    <name evidence="2" type="ORF">RM532_06490</name>
</gene>
<dbReference type="PANTHER" id="PTHR43841">
    <property type="entry name" value="3-HYDROXYACYL-THIOESTER DEHYDRATASE HTDX-RELATED"/>
    <property type="match status" value="1"/>
</dbReference>
<keyword evidence="3" id="KW-1185">Reference proteome</keyword>
<protein>
    <submittedName>
        <fullName evidence="2">MaoC family dehydratase</fullName>
    </submittedName>
</protein>
<comment type="caution">
    <text evidence="2">The sequence shown here is derived from an EMBL/GenBank/DDBJ whole genome shotgun (WGS) entry which is preliminary data.</text>
</comment>
<evidence type="ECO:0000259" key="1">
    <source>
        <dbReference type="Pfam" id="PF01575"/>
    </source>
</evidence>
<organism evidence="2 3">
    <name type="scientific">Spectribacter hydrogenoxidans</name>
    <dbReference type="NCBI Taxonomy" id="3075608"/>
    <lineage>
        <taxon>Bacteria</taxon>
        <taxon>Pseudomonadati</taxon>
        <taxon>Pseudomonadota</taxon>
        <taxon>Gammaproteobacteria</taxon>
        <taxon>Salinisphaerales</taxon>
        <taxon>Salinisphaeraceae</taxon>
        <taxon>Spectribacter</taxon>
    </lineage>
</organism>